<dbReference type="Proteomes" id="UP000198415">
    <property type="component" value="Unassembled WGS sequence"/>
</dbReference>
<proteinExistence type="predicted"/>
<keyword evidence="1" id="KW-1133">Transmembrane helix</keyword>
<feature type="transmembrane region" description="Helical" evidence="1">
    <location>
        <begin position="65"/>
        <end position="85"/>
    </location>
</feature>
<protein>
    <submittedName>
        <fullName evidence="2">Uncharacterized protein</fullName>
    </submittedName>
</protein>
<dbReference type="AlphaFoldDB" id="A0A239HE98"/>
<dbReference type="EMBL" id="FZNR01000024">
    <property type="protein sequence ID" value="SNS79465.1"/>
    <property type="molecule type" value="Genomic_DNA"/>
</dbReference>
<name>A0A239HE98_9ACTN</name>
<evidence type="ECO:0000256" key="1">
    <source>
        <dbReference type="SAM" id="Phobius"/>
    </source>
</evidence>
<sequence length="149" mass="16170">MEVAIARRSVAHRRADDYALTPLRDSRPATGRAASVVECEHCGQAVRCRVYSVADTIRFRARWRLVSRLCIVAAAAVLLADAISIAGHLPDKPASHLAATLFGLSSVATAGCVLLSIRANRLSRDEDGVRLASWSDPHRLRWSSVLPSD</sequence>
<organism evidence="2 3">
    <name type="scientific">Actinoplanes regularis</name>
    <dbReference type="NCBI Taxonomy" id="52697"/>
    <lineage>
        <taxon>Bacteria</taxon>
        <taxon>Bacillati</taxon>
        <taxon>Actinomycetota</taxon>
        <taxon>Actinomycetes</taxon>
        <taxon>Micromonosporales</taxon>
        <taxon>Micromonosporaceae</taxon>
        <taxon>Actinoplanes</taxon>
    </lineage>
</organism>
<keyword evidence="1" id="KW-0812">Transmembrane</keyword>
<feature type="transmembrane region" description="Helical" evidence="1">
    <location>
        <begin position="97"/>
        <end position="117"/>
    </location>
</feature>
<dbReference type="RefSeq" id="WP_089298079.1">
    <property type="nucleotide sequence ID" value="NZ_BOMU01000101.1"/>
</dbReference>
<evidence type="ECO:0000313" key="3">
    <source>
        <dbReference type="Proteomes" id="UP000198415"/>
    </source>
</evidence>
<accession>A0A239HE98</accession>
<keyword evidence="3" id="KW-1185">Reference proteome</keyword>
<gene>
    <name evidence="2" type="ORF">SAMN06264365_12450</name>
</gene>
<keyword evidence="1" id="KW-0472">Membrane</keyword>
<evidence type="ECO:0000313" key="2">
    <source>
        <dbReference type="EMBL" id="SNS79465.1"/>
    </source>
</evidence>
<reference evidence="2 3" key="1">
    <citation type="submission" date="2017-06" db="EMBL/GenBank/DDBJ databases">
        <authorList>
            <person name="Kim H.J."/>
            <person name="Triplett B.A."/>
        </authorList>
    </citation>
    <scope>NUCLEOTIDE SEQUENCE [LARGE SCALE GENOMIC DNA]</scope>
    <source>
        <strain evidence="2 3">DSM 43151</strain>
    </source>
</reference>